<dbReference type="AlphaFoldDB" id="A0A6M3JU98"/>
<accession>A0A6M3JU98</accession>
<organism evidence="1">
    <name type="scientific">viral metagenome</name>
    <dbReference type="NCBI Taxonomy" id="1070528"/>
    <lineage>
        <taxon>unclassified sequences</taxon>
        <taxon>metagenomes</taxon>
        <taxon>organismal metagenomes</taxon>
    </lineage>
</organism>
<protein>
    <submittedName>
        <fullName evidence="1">Putative glycosyltransferase</fullName>
    </submittedName>
</protein>
<sequence length="322" mass="37224">MAPKLKYCLIGDDRGPNVIDPKKENAQLSGLYLWSRTFEVHGSGGEIRPLWRREELEDFDIIHVNYTPSNTQLPTVLRQELGENSSTKIVINVDLDVRYWGVNWPRYITLMINEIKMADVVFHVEPKGAEILEHIIEKKVNVLEHPVDVSNIYDYMKKDREPIIGTIFHRYFPNTIIPYTTQKKVPLRRVLFGFQQINRKNIVANAGMFDQIIPIQPFRENINEMSKCLIGCDLYEGFTFGRTVVELAALGVPTVCSSTMAASNKLFPFTSVDPYDVYGAEKLFFKLYNDEEFCNEVITYANQNCSQYSIKNSYTKFIEMME</sequence>
<dbReference type="EMBL" id="MT141992">
    <property type="protein sequence ID" value="QJA72968.1"/>
    <property type="molecule type" value="Genomic_DNA"/>
</dbReference>
<reference evidence="1" key="1">
    <citation type="submission" date="2020-03" db="EMBL/GenBank/DDBJ databases">
        <title>The deep terrestrial virosphere.</title>
        <authorList>
            <person name="Holmfeldt K."/>
            <person name="Nilsson E."/>
            <person name="Simone D."/>
            <person name="Lopez-Fernandez M."/>
            <person name="Wu X."/>
            <person name="de Brujin I."/>
            <person name="Lundin D."/>
            <person name="Andersson A."/>
            <person name="Bertilsson S."/>
            <person name="Dopson M."/>
        </authorList>
    </citation>
    <scope>NUCLEOTIDE SEQUENCE</scope>
    <source>
        <strain evidence="1">MM415A02536</strain>
    </source>
</reference>
<proteinExistence type="predicted"/>
<evidence type="ECO:0000313" key="1">
    <source>
        <dbReference type="EMBL" id="QJA72968.1"/>
    </source>
</evidence>
<dbReference type="SUPFAM" id="SSF53756">
    <property type="entry name" value="UDP-Glycosyltransferase/glycogen phosphorylase"/>
    <property type="match status" value="1"/>
</dbReference>
<dbReference type="GO" id="GO:0016740">
    <property type="term" value="F:transferase activity"/>
    <property type="evidence" value="ECO:0007669"/>
    <property type="project" value="UniProtKB-KW"/>
</dbReference>
<name>A0A6M3JU98_9ZZZZ</name>
<keyword evidence="1" id="KW-0808">Transferase</keyword>
<gene>
    <name evidence="1" type="ORF">MM415A02536_0003</name>
</gene>